<reference evidence="1" key="1">
    <citation type="submission" date="2020-10" db="EMBL/GenBank/DDBJ databases">
        <authorList>
            <person name="Palmer J.M."/>
        </authorList>
    </citation>
    <scope>NUCLEOTIDE SEQUENCE</scope>
    <source>
        <strain evidence="1">UCD 2041</strain>
    </source>
</reference>
<dbReference type="Proteomes" id="UP000663131">
    <property type="component" value="Chromosome 8"/>
</dbReference>
<gene>
    <name evidence="1" type="ORF">BRETT_000244</name>
</gene>
<name>A0A871R8P5_DEKBR</name>
<evidence type="ECO:0000313" key="2">
    <source>
        <dbReference type="Proteomes" id="UP000663131"/>
    </source>
</evidence>
<accession>A0A871R8P5</accession>
<dbReference type="EMBL" id="CP063136">
    <property type="protein sequence ID" value="QOU20535.1"/>
    <property type="molecule type" value="Genomic_DNA"/>
</dbReference>
<proteinExistence type="predicted"/>
<reference evidence="1" key="2">
    <citation type="journal article" name="BMC Genomics">
        <title>New genome assemblies reveal patterns of domestication and adaptation across Brettanomyces (Dekkera) species.</title>
        <authorList>
            <person name="Roach M.J."/>
            <person name="Borneman A.R."/>
        </authorList>
    </citation>
    <scope>NUCLEOTIDE SEQUENCE</scope>
    <source>
        <strain evidence="1">UCD 2041</strain>
    </source>
</reference>
<protein>
    <submittedName>
        <fullName evidence="1">Uncharacterized protein</fullName>
    </submittedName>
</protein>
<organism evidence="1 2">
    <name type="scientific">Dekkera bruxellensis</name>
    <name type="common">Brettanomyces custersii</name>
    <dbReference type="NCBI Taxonomy" id="5007"/>
    <lineage>
        <taxon>Eukaryota</taxon>
        <taxon>Fungi</taxon>
        <taxon>Dikarya</taxon>
        <taxon>Ascomycota</taxon>
        <taxon>Saccharomycotina</taxon>
        <taxon>Pichiomycetes</taxon>
        <taxon>Pichiales</taxon>
        <taxon>Pichiaceae</taxon>
        <taxon>Brettanomyces</taxon>
    </lineage>
</organism>
<dbReference type="KEGG" id="bbrx:BRETT_000244"/>
<evidence type="ECO:0000313" key="1">
    <source>
        <dbReference type="EMBL" id="QOU20535.1"/>
    </source>
</evidence>
<sequence>MSHRTISPTLDKLFIVEIPRHRSIHTECSNSIKRSEWADDQAVMTTSASVADIRERFEQILNSIKNRDQTKEKWLDDIYDLICVHPQSKTMLQCIYGSRKTIVEYVLAPCLKRYSKANSSGDMIALKVVKECHDIIKLICTLISGSNTSSFPFHNNILDSLWLTQHRLGRKDRSAQIETIKLILLSISSINATKWLIKIRKSVECVSCEDIYLVLARMILQKLISDIRLKDKESKYGKYQQLVMLYREIIKSKGILKTADDIMLQQTTFRWKNNAKNLEKYRKVNRQLLLLELHKNHTTKDARKISRESNTLRGGKSKELYLKLKTTFWTNDKSDLAGNTSPVHTRWQTSAKYKFQDRFWEFLGYPVDE</sequence>
<dbReference type="GeneID" id="64572169"/>
<dbReference type="AlphaFoldDB" id="A0A871R8P5"/>
<dbReference type="RefSeq" id="XP_041137028.1">
    <property type="nucleotide sequence ID" value="XM_041278814.1"/>
</dbReference>